<proteinExistence type="predicted"/>
<dbReference type="AlphaFoldDB" id="A0AA39QG28"/>
<dbReference type="EMBL" id="JAUEPU010000006">
    <property type="protein sequence ID" value="KAK0501410.1"/>
    <property type="molecule type" value="Genomic_DNA"/>
</dbReference>
<reference evidence="2" key="1">
    <citation type="submission" date="2023-06" db="EMBL/GenBank/DDBJ databases">
        <authorList>
            <consortium name="Lawrence Berkeley National Laboratory"/>
            <person name="Ahrendt S."/>
            <person name="Sahu N."/>
            <person name="Indic B."/>
            <person name="Wong-Bajracharya J."/>
            <person name="Merenyi Z."/>
            <person name="Ke H.-M."/>
            <person name="Monk M."/>
            <person name="Kocsube S."/>
            <person name="Drula E."/>
            <person name="Lipzen A."/>
            <person name="Balint B."/>
            <person name="Henrissat B."/>
            <person name="Andreopoulos B."/>
            <person name="Martin F.M."/>
            <person name="Harder C.B."/>
            <person name="Rigling D."/>
            <person name="Ford K.L."/>
            <person name="Foster G.D."/>
            <person name="Pangilinan J."/>
            <person name="Papanicolaou A."/>
            <person name="Barry K."/>
            <person name="LaButti K."/>
            <person name="Viragh M."/>
            <person name="Koriabine M."/>
            <person name="Yan M."/>
            <person name="Riley R."/>
            <person name="Champramary S."/>
            <person name="Plett K.L."/>
            <person name="Tsai I.J."/>
            <person name="Slot J."/>
            <person name="Sipos G."/>
            <person name="Plett J."/>
            <person name="Nagy L.G."/>
            <person name="Grigoriev I.V."/>
        </authorList>
    </citation>
    <scope>NUCLEOTIDE SEQUENCE</scope>
    <source>
        <strain evidence="2">HWK02</strain>
    </source>
</reference>
<evidence type="ECO:0000313" key="2">
    <source>
        <dbReference type="EMBL" id="KAK0501410.1"/>
    </source>
</evidence>
<accession>A0AA39QG28</accession>
<dbReference type="Proteomes" id="UP001175228">
    <property type="component" value="Unassembled WGS sequence"/>
</dbReference>
<feature type="compositionally biased region" description="Low complexity" evidence="1">
    <location>
        <begin position="25"/>
        <end position="34"/>
    </location>
</feature>
<keyword evidence="3" id="KW-1185">Reference proteome</keyword>
<feature type="compositionally biased region" description="Gly residues" evidence="1">
    <location>
        <begin position="14"/>
        <end position="24"/>
    </location>
</feature>
<gene>
    <name evidence="2" type="ORF">EDD18DRAFT_1347495</name>
</gene>
<evidence type="ECO:0000256" key="1">
    <source>
        <dbReference type="SAM" id="MobiDB-lite"/>
    </source>
</evidence>
<feature type="compositionally biased region" description="Low complexity" evidence="1">
    <location>
        <begin position="55"/>
        <end position="72"/>
    </location>
</feature>
<evidence type="ECO:0000313" key="3">
    <source>
        <dbReference type="Proteomes" id="UP001175228"/>
    </source>
</evidence>
<sequence length="275" mass="27411">MFVPFITTRFQRRAGGGSVGGGSKGDSSSTSKSGSGAGSSSGGNGSKGSNGGSSSGSSGSSSTGKSSSVSAGGTSKAAVSYSKGGGSTSTIPAGQLFAGRSIGGGTREQVFGTKSYGSGYPGISGRGVAGRGFPFYFWPVVWGGDAGAGTAAYLHSDEYGFPENISRPGGPMISVTFNSSAGDSSTFHVVSDNTTVTSLISDITGNCSSLLNTSSTITTYAYNASNSSVPQPEQVIQYYRASSVYLTLDGYNNTAVFGSENTTDVPLPAGSIPLF</sequence>
<feature type="region of interest" description="Disordered" evidence="1">
    <location>
        <begin position="1"/>
        <end position="72"/>
    </location>
</feature>
<organism evidence="2 3">
    <name type="scientific">Armillaria luteobubalina</name>
    <dbReference type="NCBI Taxonomy" id="153913"/>
    <lineage>
        <taxon>Eukaryota</taxon>
        <taxon>Fungi</taxon>
        <taxon>Dikarya</taxon>
        <taxon>Basidiomycota</taxon>
        <taxon>Agaricomycotina</taxon>
        <taxon>Agaricomycetes</taxon>
        <taxon>Agaricomycetidae</taxon>
        <taxon>Agaricales</taxon>
        <taxon>Marasmiineae</taxon>
        <taxon>Physalacriaceae</taxon>
        <taxon>Armillaria</taxon>
    </lineage>
</organism>
<protein>
    <submittedName>
        <fullName evidence="2">Uncharacterized protein</fullName>
    </submittedName>
</protein>
<feature type="compositionally biased region" description="Gly residues" evidence="1">
    <location>
        <begin position="35"/>
        <end position="54"/>
    </location>
</feature>
<name>A0AA39QG28_9AGAR</name>
<comment type="caution">
    <text evidence="2">The sequence shown here is derived from an EMBL/GenBank/DDBJ whole genome shotgun (WGS) entry which is preliminary data.</text>
</comment>